<dbReference type="InterPro" id="IPR036631">
    <property type="entry name" value="MGMT_N_sf"/>
</dbReference>
<keyword evidence="5 9" id="KW-0808">Transferase</keyword>
<dbReference type="InterPro" id="IPR036217">
    <property type="entry name" value="MethylDNA_cys_MeTrfase_DNAb"/>
</dbReference>
<keyword evidence="3 9" id="KW-0963">Cytoplasm</keyword>
<gene>
    <name evidence="12" type="ORF">DES36_106134</name>
</gene>
<dbReference type="OrthoDB" id="9789813at2"/>
<comment type="miscellaneous">
    <text evidence="9">This enzyme catalyzes only one turnover and therefore is not strictly catalytic. According to one definition, an enzyme is a biocatalyst that acts repeatedly and over many reaction cycles.</text>
</comment>
<evidence type="ECO:0000256" key="5">
    <source>
        <dbReference type="ARBA" id="ARBA00022679"/>
    </source>
</evidence>
<evidence type="ECO:0000256" key="7">
    <source>
        <dbReference type="ARBA" id="ARBA00023204"/>
    </source>
</evidence>
<comment type="caution">
    <text evidence="12">The sequence shown here is derived from an EMBL/GenBank/DDBJ whole genome shotgun (WGS) entry which is preliminary data.</text>
</comment>
<feature type="domain" description="Methylated-DNA-[protein]-cysteine S-methyltransferase DNA binding" evidence="10">
    <location>
        <begin position="80"/>
        <end position="165"/>
    </location>
</feature>
<dbReference type="PANTHER" id="PTHR10815">
    <property type="entry name" value="METHYLATED-DNA--PROTEIN-CYSTEINE METHYLTRANSFERASE"/>
    <property type="match status" value="1"/>
</dbReference>
<dbReference type="GO" id="GO:0006307">
    <property type="term" value="P:DNA alkylation repair"/>
    <property type="evidence" value="ECO:0007669"/>
    <property type="project" value="UniProtKB-UniRule"/>
</dbReference>
<evidence type="ECO:0000256" key="6">
    <source>
        <dbReference type="ARBA" id="ARBA00022763"/>
    </source>
</evidence>
<dbReference type="Pfam" id="PF02870">
    <property type="entry name" value="Methyltransf_1N"/>
    <property type="match status" value="1"/>
</dbReference>
<dbReference type="Pfam" id="PF01035">
    <property type="entry name" value="DNA_binding_1"/>
    <property type="match status" value="1"/>
</dbReference>
<comment type="catalytic activity">
    <reaction evidence="1 9">
        <text>a 4-O-methyl-thymidine in DNA + L-cysteinyl-[protein] = a thymidine in DNA + S-methyl-L-cysteinyl-[protein]</text>
        <dbReference type="Rhea" id="RHEA:53428"/>
        <dbReference type="Rhea" id="RHEA-COMP:10131"/>
        <dbReference type="Rhea" id="RHEA-COMP:10132"/>
        <dbReference type="Rhea" id="RHEA-COMP:13555"/>
        <dbReference type="Rhea" id="RHEA-COMP:13556"/>
        <dbReference type="ChEBI" id="CHEBI:29950"/>
        <dbReference type="ChEBI" id="CHEBI:82612"/>
        <dbReference type="ChEBI" id="CHEBI:137386"/>
        <dbReference type="ChEBI" id="CHEBI:137387"/>
        <dbReference type="EC" id="2.1.1.63"/>
    </reaction>
</comment>
<comment type="catalytic activity">
    <reaction evidence="8 9">
        <text>a 6-O-methyl-2'-deoxyguanosine in DNA + L-cysteinyl-[protein] = S-methyl-L-cysteinyl-[protein] + a 2'-deoxyguanosine in DNA</text>
        <dbReference type="Rhea" id="RHEA:24000"/>
        <dbReference type="Rhea" id="RHEA-COMP:10131"/>
        <dbReference type="Rhea" id="RHEA-COMP:10132"/>
        <dbReference type="Rhea" id="RHEA-COMP:11367"/>
        <dbReference type="Rhea" id="RHEA-COMP:11368"/>
        <dbReference type="ChEBI" id="CHEBI:29950"/>
        <dbReference type="ChEBI" id="CHEBI:82612"/>
        <dbReference type="ChEBI" id="CHEBI:85445"/>
        <dbReference type="ChEBI" id="CHEBI:85448"/>
        <dbReference type="EC" id="2.1.1.63"/>
    </reaction>
</comment>
<evidence type="ECO:0000259" key="11">
    <source>
        <dbReference type="Pfam" id="PF02870"/>
    </source>
</evidence>
<dbReference type="PROSITE" id="PS00374">
    <property type="entry name" value="MGMT"/>
    <property type="match status" value="1"/>
</dbReference>
<name>A0A366I9K0_9FIRM</name>
<reference evidence="12 13" key="1">
    <citation type="submission" date="2018-06" db="EMBL/GenBank/DDBJ databases">
        <title>Genomic Encyclopedia of Type Strains, Phase IV (KMG-IV): sequencing the most valuable type-strain genomes for metagenomic binning, comparative biology and taxonomic classification.</title>
        <authorList>
            <person name="Goeker M."/>
        </authorList>
    </citation>
    <scope>NUCLEOTIDE SEQUENCE [LARGE SCALE GENOMIC DNA]</scope>
    <source>
        <strain evidence="12 13">DSM 22112</strain>
    </source>
</reference>
<dbReference type="InterPro" id="IPR008332">
    <property type="entry name" value="MethylG_MeTrfase_N"/>
</dbReference>
<dbReference type="Proteomes" id="UP000253490">
    <property type="component" value="Unassembled WGS sequence"/>
</dbReference>
<proteinExistence type="inferred from homology"/>
<dbReference type="GO" id="GO:0032259">
    <property type="term" value="P:methylation"/>
    <property type="evidence" value="ECO:0007669"/>
    <property type="project" value="UniProtKB-KW"/>
</dbReference>
<evidence type="ECO:0000256" key="8">
    <source>
        <dbReference type="ARBA" id="ARBA00049348"/>
    </source>
</evidence>
<evidence type="ECO:0000256" key="2">
    <source>
        <dbReference type="ARBA" id="ARBA00008711"/>
    </source>
</evidence>
<keyword evidence="4 9" id="KW-0489">Methyltransferase</keyword>
<evidence type="ECO:0000313" key="12">
    <source>
        <dbReference type="EMBL" id="RBP66021.1"/>
    </source>
</evidence>
<dbReference type="RefSeq" id="WP_113920348.1">
    <property type="nucleotide sequence ID" value="NZ_QNRX01000006.1"/>
</dbReference>
<comment type="subcellular location">
    <subcellularLocation>
        <location evidence="9">Cytoplasm</location>
    </subcellularLocation>
</comment>
<dbReference type="EC" id="2.1.1.63" evidence="9"/>
<evidence type="ECO:0000256" key="9">
    <source>
        <dbReference type="HAMAP-Rule" id="MF_00772"/>
    </source>
</evidence>
<evidence type="ECO:0000256" key="3">
    <source>
        <dbReference type="ARBA" id="ARBA00022490"/>
    </source>
</evidence>
<evidence type="ECO:0000259" key="10">
    <source>
        <dbReference type="Pfam" id="PF01035"/>
    </source>
</evidence>
<evidence type="ECO:0000256" key="4">
    <source>
        <dbReference type="ARBA" id="ARBA00022603"/>
    </source>
</evidence>
<protein>
    <recommendedName>
        <fullName evidence="9">Methylated-DNA--protein-cysteine methyltransferase</fullName>
        <ecNumber evidence="9">2.1.1.63</ecNumber>
    </recommendedName>
    <alternativeName>
        <fullName evidence="9">6-O-methylguanine-DNA methyltransferase</fullName>
        <shortName evidence="9">MGMT</shortName>
    </alternativeName>
    <alternativeName>
        <fullName evidence="9">O-6-methylguanine-DNA-alkyltransferase</fullName>
    </alternativeName>
</protein>
<keyword evidence="13" id="KW-1185">Reference proteome</keyword>
<dbReference type="GO" id="GO:0003908">
    <property type="term" value="F:methylated-DNA-[protein]-cysteine S-methyltransferase activity"/>
    <property type="evidence" value="ECO:0007669"/>
    <property type="project" value="UniProtKB-UniRule"/>
</dbReference>
<dbReference type="SUPFAM" id="SSF53155">
    <property type="entry name" value="Methylated DNA-protein cysteine methyltransferase domain"/>
    <property type="match status" value="1"/>
</dbReference>
<dbReference type="InterPro" id="IPR023546">
    <property type="entry name" value="MGMT"/>
</dbReference>
<dbReference type="InterPro" id="IPR001497">
    <property type="entry name" value="MethylDNA_cys_MeTrfase_AS"/>
</dbReference>
<dbReference type="EMBL" id="QNRX01000006">
    <property type="protein sequence ID" value="RBP66021.1"/>
    <property type="molecule type" value="Genomic_DNA"/>
</dbReference>
<keyword evidence="7 9" id="KW-0234">DNA repair</keyword>
<dbReference type="AlphaFoldDB" id="A0A366I9K0"/>
<comment type="similarity">
    <text evidence="2 9">Belongs to the MGMT family.</text>
</comment>
<keyword evidence="6 9" id="KW-0227">DNA damage</keyword>
<sequence>MYYSIHYKSTVGDILLASDEDSIIGLWIGEQKYIGNTMPKNIIEKDDIPILKEGIAWLDDYFTGKKPKISRLPLAPIGGEFRQQVWKILTEIPYGELTTYGHMAKEVAKRIGKNRMSAQAVGGAVGHNPISIIIPCHRVVGTNGSLTGYAGGIEKKVKLLEHEGVDMTGLFVPQK</sequence>
<dbReference type="HAMAP" id="MF_00772">
    <property type="entry name" value="OGT"/>
    <property type="match status" value="1"/>
</dbReference>
<evidence type="ECO:0000256" key="1">
    <source>
        <dbReference type="ARBA" id="ARBA00001286"/>
    </source>
</evidence>
<dbReference type="CDD" id="cd06445">
    <property type="entry name" value="ATase"/>
    <property type="match status" value="1"/>
</dbReference>
<dbReference type="InterPro" id="IPR036388">
    <property type="entry name" value="WH-like_DNA-bd_sf"/>
</dbReference>
<organism evidence="12 13">
    <name type="scientific">Alkalibaculum bacchi</name>
    <dbReference type="NCBI Taxonomy" id="645887"/>
    <lineage>
        <taxon>Bacteria</taxon>
        <taxon>Bacillati</taxon>
        <taxon>Bacillota</taxon>
        <taxon>Clostridia</taxon>
        <taxon>Eubacteriales</taxon>
        <taxon>Eubacteriaceae</taxon>
        <taxon>Alkalibaculum</taxon>
    </lineage>
</organism>
<dbReference type="Gene3D" id="1.10.10.10">
    <property type="entry name" value="Winged helix-like DNA-binding domain superfamily/Winged helix DNA-binding domain"/>
    <property type="match status" value="1"/>
</dbReference>
<dbReference type="Gene3D" id="3.30.160.70">
    <property type="entry name" value="Methylated DNA-protein cysteine methyltransferase domain"/>
    <property type="match status" value="1"/>
</dbReference>
<comment type="function">
    <text evidence="9">Involved in the cellular defense against the biological effects of O6-methylguanine (O6-MeG) and O4-methylthymine (O4-MeT) in DNA. Repairs the methylated nucleobase in DNA by stoichiometrically transferring the methyl group to a cysteine residue in the enzyme. This is a suicide reaction: the enzyme is irreversibly inactivated.</text>
</comment>
<evidence type="ECO:0000313" key="13">
    <source>
        <dbReference type="Proteomes" id="UP000253490"/>
    </source>
</evidence>
<dbReference type="FunFam" id="1.10.10.10:FF:000214">
    <property type="entry name" value="Methylated-DNA--protein-cysteine methyltransferase"/>
    <property type="match status" value="1"/>
</dbReference>
<dbReference type="InterPro" id="IPR014048">
    <property type="entry name" value="MethylDNA_cys_MeTrfase_DNA-bd"/>
</dbReference>
<dbReference type="NCBIfam" id="TIGR00589">
    <property type="entry name" value="ogt"/>
    <property type="match status" value="1"/>
</dbReference>
<feature type="domain" description="Methylguanine DNA methyltransferase ribonuclease-like" evidence="11">
    <location>
        <begin position="2"/>
        <end position="76"/>
    </location>
</feature>
<accession>A0A366I9K0</accession>
<dbReference type="PANTHER" id="PTHR10815:SF5">
    <property type="entry name" value="METHYLATED-DNA--PROTEIN-CYSTEINE METHYLTRANSFERASE"/>
    <property type="match status" value="1"/>
</dbReference>
<dbReference type="GO" id="GO:0005737">
    <property type="term" value="C:cytoplasm"/>
    <property type="evidence" value="ECO:0007669"/>
    <property type="project" value="UniProtKB-SubCell"/>
</dbReference>
<feature type="active site" description="Nucleophile; methyl group acceptor" evidence="9">
    <location>
        <position position="136"/>
    </location>
</feature>
<dbReference type="SUPFAM" id="SSF46767">
    <property type="entry name" value="Methylated DNA-protein cysteine methyltransferase, C-terminal domain"/>
    <property type="match status" value="1"/>
</dbReference>